<protein>
    <recommendedName>
        <fullName evidence="3">Coat protein</fullName>
    </recommendedName>
</protein>
<reference evidence="2" key="1">
    <citation type="journal article" date="2019" name="Int. J. Syst. Evol. Microbiol.">
        <title>The Global Catalogue of Microorganisms (GCM) 10K type strain sequencing project: providing services to taxonomists for standard genome sequencing and annotation.</title>
        <authorList>
            <consortium name="The Broad Institute Genomics Platform"/>
            <consortium name="The Broad Institute Genome Sequencing Center for Infectious Disease"/>
            <person name="Wu L."/>
            <person name="Ma J."/>
        </authorList>
    </citation>
    <scope>NUCLEOTIDE SEQUENCE [LARGE SCALE GENOMIC DNA]</scope>
    <source>
        <strain evidence="2">KCTC 22280</strain>
    </source>
</reference>
<evidence type="ECO:0000313" key="2">
    <source>
        <dbReference type="Proteomes" id="UP000601597"/>
    </source>
</evidence>
<dbReference type="RefSeq" id="WP_189577779.1">
    <property type="nucleotide sequence ID" value="NZ_BMXV01000008.1"/>
</dbReference>
<comment type="caution">
    <text evidence="1">The sequence shown here is derived from an EMBL/GenBank/DDBJ whole genome shotgun (WGS) entry which is preliminary data.</text>
</comment>
<keyword evidence="2" id="KW-1185">Reference proteome</keyword>
<evidence type="ECO:0008006" key="3">
    <source>
        <dbReference type="Google" id="ProtNLM"/>
    </source>
</evidence>
<evidence type="ECO:0000313" key="1">
    <source>
        <dbReference type="EMBL" id="GGY81961.1"/>
    </source>
</evidence>
<sequence>MAVVRLSDVIEPVKFTDYIIQNSMVRTALAESGVLVNNAVMQDQLTAGAHAFTVPGWLDLADDEADVVNDDPAIESTPNKIGSFKQKVRKSFLHGSWSTMNLASEIAGDDAMTRIQNRVVAYWNRQVQKRLVSTLQGIEASNLANDGGDMILDITAETNSTFSAAAVIDAAGTMGDAMDTLSAIGMHPDTYRLALKADLIEFIPDSQGSLTMPTFRGLAVVMDESLPKVTGTDDTYTTVLFGAGAVGYAMGAPRIADGTEVENLPSSGNGGGQQVLHSRVNLAVHPLGFSWSDTAVVGESPTIAELADATNWTRSIERKAVPMVFLKHTL</sequence>
<dbReference type="InterPro" id="IPR045404">
    <property type="entry name" value="Gp13-like"/>
</dbReference>
<proteinExistence type="predicted"/>
<organism evidence="1 2">
    <name type="scientific">Marinobacter zhanjiangensis</name>
    <dbReference type="NCBI Taxonomy" id="578215"/>
    <lineage>
        <taxon>Bacteria</taxon>
        <taxon>Pseudomonadati</taxon>
        <taxon>Pseudomonadota</taxon>
        <taxon>Gammaproteobacteria</taxon>
        <taxon>Pseudomonadales</taxon>
        <taxon>Marinobacteraceae</taxon>
        <taxon>Marinobacter</taxon>
    </lineage>
</organism>
<dbReference type="EMBL" id="BMXV01000008">
    <property type="protein sequence ID" value="GGY81961.1"/>
    <property type="molecule type" value="Genomic_DNA"/>
</dbReference>
<accession>A0ABQ3B7G6</accession>
<dbReference type="Pfam" id="PF20036">
    <property type="entry name" value="Gp13-like"/>
    <property type="match status" value="1"/>
</dbReference>
<gene>
    <name evidence="1" type="ORF">GCM10007071_31640</name>
</gene>
<name>A0ABQ3B7G6_9GAMM</name>
<dbReference type="Proteomes" id="UP000601597">
    <property type="component" value="Unassembled WGS sequence"/>
</dbReference>